<dbReference type="AlphaFoldDB" id="A0A8S1XJW0"/>
<accession>A0A8S1XJW0</accession>
<evidence type="ECO:0000313" key="2">
    <source>
        <dbReference type="EMBL" id="CAD8201473.1"/>
    </source>
</evidence>
<evidence type="ECO:0008006" key="4">
    <source>
        <dbReference type="Google" id="ProtNLM"/>
    </source>
</evidence>
<comment type="caution">
    <text evidence="2">The sequence shown here is derived from an EMBL/GenBank/DDBJ whole genome shotgun (WGS) entry which is preliminary data.</text>
</comment>
<name>A0A8S1XJW0_9CILI</name>
<organism evidence="2 3">
    <name type="scientific">Paramecium pentaurelia</name>
    <dbReference type="NCBI Taxonomy" id="43138"/>
    <lineage>
        <taxon>Eukaryota</taxon>
        <taxon>Sar</taxon>
        <taxon>Alveolata</taxon>
        <taxon>Ciliophora</taxon>
        <taxon>Intramacronucleata</taxon>
        <taxon>Oligohymenophorea</taxon>
        <taxon>Peniculida</taxon>
        <taxon>Parameciidae</taxon>
        <taxon>Paramecium</taxon>
    </lineage>
</organism>
<evidence type="ECO:0000256" key="1">
    <source>
        <dbReference type="SAM" id="Phobius"/>
    </source>
</evidence>
<dbReference type="EMBL" id="CAJJDO010000128">
    <property type="protein sequence ID" value="CAD8201473.1"/>
    <property type="molecule type" value="Genomic_DNA"/>
</dbReference>
<protein>
    <recommendedName>
        <fullName evidence="4">Transmembrane protein</fullName>
    </recommendedName>
</protein>
<feature type="transmembrane region" description="Helical" evidence="1">
    <location>
        <begin position="64"/>
        <end position="87"/>
    </location>
</feature>
<gene>
    <name evidence="2" type="ORF">PPENT_87.1.T1280006</name>
</gene>
<sequence length="173" mass="20833">MLIILQEKSEFNITFQSIQTFIKQIIIMVYSKYQQQIINDQCNNILINHFIFGYLTIKFIWIKYLIQVTFAIIHIWNLFISACLQITQLNLVKYLDLHPYKTMVYITPYFNTGISTQISKQFGFQSNQYAQILTSFFQLKPEIYIKLYTYTSNFYLIYNSIKKFKTYSQRFCS</sequence>
<evidence type="ECO:0000313" key="3">
    <source>
        <dbReference type="Proteomes" id="UP000689195"/>
    </source>
</evidence>
<keyword evidence="1" id="KW-0472">Membrane</keyword>
<proteinExistence type="predicted"/>
<keyword evidence="1" id="KW-0812">Transmembrane</keyword>
<dbReference type="Proteomes" id="UP000689195">
    <property type="component" value="Unassembled WGS sequence"/>
</dbReference>
<keyword evidence="3" id="KW-1185">Reference proteome</keyword>
<reference evidence="2" key="1">
    <citation type="submission" date="2021-01" db="EMBL/GenBank/DDBJ databases">
        <authorList>
            <consortium name="Genoscope - CEA"/>
            <person name="William W."/>
        </authorList>
    </citation>
    <scope>NUCLEOTIDE SEQUENCE</scope>
</reference>
<keyword evidence="1" id="KW-1133">Transmembrane helix</keyword>